<reference evidence="12" key="1">
    <citation type="submission" date="2009-08" db="EMBL/GenBank/DDBJ databases">
        <title>Annotation of Salpingoeca rosetta.</title>
        <authorList>
            <consortium name="The Broad Institute Genome Sequencing Platform"/>
            <person name="Russ C."/>
            <person name="Cuomo C."/>
            <person name="Burger G."/>
            <person name="Gray M.W."/>
            <person name="Holland P.W.H."/>
            <person name="King N."/>
            <person name="Lang F.B.F."/>
            <person name="Roger A.J."/>
            <person name="Ruiz-Trillo I."/>
            <person name="Young S.K."/>
            <person name="Zeng Q."/>
            <person name="Gargeya S."/>
            <person name="Alvarado L."/>
            <person name="Berlin A."/>
            <person name="Chapman S.B."/>
            <person name="Chen Z."/>
            <person name="Freedman E."/>
            <person name="Gellesch M."/>
            <person name="Goldberg J."/>
            <person name="Griggs A."/>
            <person name="Gujja S."/>
            <person name="Heilman E."/>
            <person name="Heiman D."/>
            <person name="Howarth C."/>
            <person name="Mehta T."/>
            <person name="Neiman D."/>
            <person name="Pearson M."/>
            <person name="Roberts A."/>
            <person name="Saif S."/>
            <person name="Shea T."/>
            <person name="Shenoy N."/>
            <person name="Sisk P."/>
            <person name="Stolte C."/>
            <person name="Sykes S."/>
            <person name="White J."/>
            <person name="Yandava C."/>
            <person name="Haas B."/>
            <person name="Nusbaum C."/>
            <person name="Birren B."/>
        </authorList>
    </citation>
    <scope>NUCLEOTIDE SEQUENCE [LARGE SCALE GENOMIC DNA]</scope>
    <source>
        <strain evidence="12">ATCC 50818</strain>
    </source>
</reference>
<feature type="domain" description="PH" evidence="10">
    <location>
        <begin position="2"/>
        <end position="106"/>
    </location>
</feature>
<dbReference type="AlphaFoldDB" id="F2UKU4"/>
<dbReference type="PROSITE" id="PS00108">
    <property type="entry name" value="PROTEIN_KINASE_ST"/>
    <property type="match status" value="1"/>
</dbReference>
<dbReference type="InterPro" id="IPR017441">
    <property type="entry name" value="Protein_kinase_ATP_BS"/>
</dbReference>
<keyword evidence="5 8" id="KW-0547">Nucleotide-binding</keyword>
<evidence type="ECO:0000256" key="6">
    <source>
        <dbReference type="ARBA" id="ARBA00022777"/>
    </source>
</evidence>
<dbReference type="InterPro" id="IPR000719">
    <property type="entry name" value="Prot_kinase_dom"/>
</dbReference>
<evidence type="ECO:0000256" key="3">
    <source>
        <dbReference type="ARBA" id="ARBA00022553"/>
    </source>
</evidence>
<dbReference type="GeneID" id="16070773"/>
<dbReference type="eggNOG" id="KOG0690">
    <property type="taxonomic scope" value="Eukaryota"/>
</dbReference>
<dbReference type="PROSITE" id="PS50011">
    <property type="entry name" value="PROTEIN_KINASE_DOM"/>
    <property type="match status" value="1"/>
</dbReference>
<dbReference type="OMA" id="GEYISTW"/>
<evidence type="ECO:0000256" key="7">
    <source>
        <dbReference type="ARBA" id="ARBA00022840"/>
    </source>
</evidence>
<evidence type="ECO:0000256" key="1">
    <source>
        <dbReference type="ARBA" id="ARBA00006935"/>
    </source>
</evidence>
<keyword evidence="4" id="KW-0808">Transferase</keyword>
<organism evidence="13">
    <name type="scientific">Salpingoeca rosetta (strain ATCC 50818 / BSB-021)</name>
    <dbReference type="NCBI Taxonomy" id="946362"/>
    <lineage>
        <taxon>Eukaryota</taxon>
        <taxon>Choanoflagellata</taxon>
        <taxon>Craspedida</taxon>
        <taxon>Salpingoecidae</taxon>
        <taxon>Salpingoeca</taxon>
    </lineage>
</organism>
<dbReference type="Gene3D" id="3.30.200.20">
    <property type="entry name" value="Phosphorylase Kinase, domain 1"/>
    <property type="match status" value="1"/>
</dbReference>
<dbReference type="Proteomes" id="UP000007799">
    <property type="component" value="Unassembled WGS sequence"/>
</dbReference>
<keyword evidence="2 9" id="KW-0723">Serine/threonine-protein kinase</keyword>
<protein>
    <submittedName>
        <fullName evidence="12">AGC/AKT protein kinase</fullName>
    </submittedName>
</protein>
<keyword evidence="7 8" id="KW-0067">ATP-binding</keyword>
<dbReference type="PROSITE" id="PS50003">
    <property type="entry name" value="PH_DOMAIN"/>
    <property type="match status" value="1"/>
</dbReference>
<dbReference type="GO" id="GO:0004674">
    <property type="term" value="F:protein serine/threonine kinase activity"/>
    <property type="evidence" value="ECO:0007669"/>
    <property type="project" value="UniProtKB-KW"/>
</dbReference>
<dbReference type="InterPro" id="IPR001849">
    <property type="entry name" value="PH_domain"/>
</dbReference>
<evidence type="ECO:0000256" key="2">
    <source>
        <dbReference type="ARBA" id="ARBA00022527"/>
    </source>
</evidence>
<evidence type="ECO:0000313" key="12">
    <source>
        <dbReference type="EMBL" id="EGD77743.1"/>
    </source>
</evidence>
<dbReference type="Pfam" id="PF00169">
    <property type="entry name" value="PH"/>
    <property type="match status" value="1"/>
</dbReference>
<dbReference type="InterPro" id="IPR008271">
    <property type="entry name" value="Ser/Thr_kinase_AS"/>
</dbReference>
<dbReference type="FunFam" id="3.30.200.20:FF:000103">
    <property type="entry name" value="Protein kinase C"/>
    <property type="match status" value="1"/>
</dbReference>
<dbReference type="InterPro" id="IPR039026">
    <property type="entry name" value="PH_PKB"/>
</dbReference>
<accession>F2UKU4</accession>
<proteinExistence type="inferred from homology"/>
<dbReference type="OrthoDB" id="63267at2759"/>
<gene>
    <name evidence="12" type="ORF">PTSG_08832</name>
</gene>
<dbReference type="RefSeq" id="XP_004990219.1">
    <property type="nucleotide sequence ID" value="XM_004990162.1"/>
</dbReference>
<name>F2UKU4_SALR5</name>
<dbReference type="Gene3D" id="2.30.29.30">
    <property type="entry name" value="Pleckstrin-homology domain (PH domain)/Phosphotyrosine-binding domain (PTB)"/>
    <property type="match status" value="1"/>
</dbReference>
<dbReference type="InParanoid" id="F2UKU4"/>
<evidence type="ECO:0000256" key="8">
    <source>
        <dbReference type="PROSITE-ProRule" id="PRU10141"/>
    </source>
</evidence>
<dbReference type="InterPro" id="IPR011009">
    <property type="entry name" value="Kinase-like_dom_sf"/>
</dbReference>
<evidence type="ECO:0000256" key="4">
    <source>
        <dbReference type="ARBA" id="ARBA00022679"/>
    </source>
</evidence>
<feature type="binding site" evidence="8">
    <location>
        <position position="172"/>
    </location>
    <ligand>
        <name>ATP</name>
        <dbReference type="ChEBI" id="CHEBI:30616"/>
    </ligand>
</feature>
<dbReference type="KEGG" id="sre:PTSG_08832"/>
<evidence type="ECO:0000259" key="10">
    <source>
        <dbReference type="PROSITE" id="PS50003"/>
    </source>
</evidence>
<dbReference type="CDD" id="cd01241">
    <property type="entry name" value="PH_PKB"/>
    <property type="match status" value="1"/>
</dbReference>
<dbReference type="EMBL" id="GL832979">
    <property type="protein sequence ID" value="EGD77743.1"/>
    <property type="molecule type" value="Genomic_DNA"/>
</dbReference>
<dbReference type="STRING" id="946362.F2UKU4"/>
<evidence type="ECO:0000313" key="13">
    <source>
        <dbReference type="Proteomes" id="UP000007799"/>
    </source>
</evidence>
<evidence type="ECO:0000259" key="11">
    <source>
        <dbReference type="PROSITE" id="PS50011"/>
    </source>
</evidence>
<keyword evidence="6 12" id="KW-0418">Kinase</keyword>
<dbReference type="SUPFAM" id="SSF50729">
    <property type="entry name" value="PH domain-like"/>
    <property type="match status" value="1"/>
</dbReference>
<dbReference type="SUPFAM" id="SSF56112">
    <property type="entry name" value="Protein kinase-like (PK-like)"/>
    <property type="match status" value="1"/>
</dbReference>
<dbReference type="SMART" id="SM00220">
    <property type="entry name" value="S_TKc"/>
    <property type="match status" value="1"/>
</dbReference>
<dbReference type="Pfam" id="PF00069">
    <property type="entry name" value="Pkinase"/>
    <property type="match status" value="1"/>
</dbReference>
<feature type="domain" description="Protein kinase" evidence="11">
    <location>
        <begin position="143"/>
        <end position="317"/>
    </location>
</feature>
<dbReference type="InterPro" id="IPR011993">
    <property type="entry name" value="PH-like_dom_sf"/>
</dbReference>
<evidence type="ECO:0000256" key="9">
    <source>
        <dbReference type="RuleBase" id="RU000304"/>
    </source>
</evidence>
<comment type="similarity">
    <text evidence="1">Belongs to the protein kinase superfamily. AGC Ser/Thr protein kinase family. RAC subfamily.</text>
</comment>
<dbReference type="SMART" id="SM00233">
    <property type="entry name" value="PH"/>
    <property type="match status" value="1"/>
</dbReference>
<dbReference type="FunFam" id="2.30.29.30:FF:000027">
    <property type="entry name" value="Non-specific serine/threonine protein kinase"/>
    <property type="match status" value="1"/>
</dbReference>
<keyword evidence="3" id="KW-0597">Phosphoprotein</keyword>
<dbReference type="PANTHER" id="PTHR24351">
    <property type="entry name" value="RIBOSOMAL PROTEIN S6 KINASE"/>
    <property type="match status" value="1"/>
</dbReference>
<keyword evidence="13" id="KW-1185">Reference proteome</keyword>
<dbReference type="FunFam" id="1.10.510.10:FF:000551">
    <property type="entry name" value="Non-specific serine/threonine protein kinase"/>
    <property type="match status" value="1"/>
</dbReference>
<dbReference type="GO" id="GO:0005524">
    <property type="term" value="F:ATP binding"/>
    <property type="evidence" value="ECO:0007669"/>
    <property type="project" value="UniProtKB-UniRule"/>
</dbReference>
<evidence type="ECO:0000256" key="5">
    <source>
        <dbReference type="ARBA" id="ARBA00022741"/>
    </source>
</evidence>
<dbReference type="PROSITE" id="PS00107">
    <property type="entry name" value="PROTEIN_KINASE_ATP"/>
    <property type="match status" value="1"/>
</dbReference>
<sequence>MSVVKEGWLLKRGEYISTWRPRYFVLRSDGKFLGFKQKPASASDPAVNKFDIRDCKISVEDDKGKSGKFGFSIRFVQMTRVIERSFHTESAMERQEWVDAITGLKHSLEGAGDSRGSRSSHDTRAMSFIGGRPEPADISMDSFEMLKVLGKGSFGKVMLAKLKSSGAVYAIKVLKKSMILEKNELAHTFTENSVLAKCSHPFLTSLHYSFQTPDLLCFVMEYVNGGELFFHLRKEKKFSEDRTRIYIAEILLALTYLHDQGIIYRDLKLENLLLDAEGHIKITDFGLCKEEITYGSTTRTFCGTPEYLTTAFLSTGQ</sequence>
<dbReference type="Gene3D" id="1.10.510.10">
    <property type="entry name" value="Transferase(Phosphotransferase) domain 1"/>
    <property type="match status" value="1"/>
</dbReference>